<dbReference type="InterPro" id="IPR056536">
    <property type="entry name" value="TPR_NUP160_C"/>
</dbReference>
<evidence type="ECO:0000313" key="9">
    <source>
        <dbReference type="Proteomes" id="UP000789706"/>
    </source>
</evidence>
<feature type="domain" description="NUP160 middle TPR" evidence="7">
    <location>
        <begin position="825"/>
        <end position="1054"/>
    </location>
</feature>
<organism evidence="8 9">
    <name type="scientific">Diversispora eburnea</name>
    <dbReference type="NCBI Taxonomy" id="1213867"/>
    <lineage>
        <taxon>Eukaryota</taxon>
        <taxon>Fungi</taxon>
        <taxon>Fungi incertae sedis</taxon>
        <taxon>Mucoromycota</taxon>
        <taxon>Glomeromycotina</taxon>
        <taxon>Glomeromycetes</taxon>
        <taxon>Diversisporales</taxon>
        <taxon>Diversisporaceae</taxon>
        <taxon>Diversispora</taxon>
    </lineage>
</organism>
<evidence type="ECO:0000259" key="5">
    <source>
        <dbReference type="Pfam" id="PF11715"/>
    </source>
</evidence>
<dbReference type="Pfam" id="PF11715">
    <property type="entry name" value="Beta-prop_Nup120_160"/>
    <property type="match status" value="1"/>
</dbReference>
<dbReference type="PANTHER" id="PTHR21286:SF0">
    <property type="entry name" value="NUCLEAR PORE COMPLEX PROTEIN NUP160"/>
    <property type="match status" value="1"/>
</dbReference>
<reference evidence="8" key="1">
    <citation type="submission" date="2021-06" db="EMBL/GenBank/DDBJ databases">
        <authorList>
            <person name="Kallberg Y."/>
            <person name="Tangrot J."/>
            <person name="Rosling A."/>
        </authorList>
    </citation>
    <scope>NUCLEOTIDE SEQUENCE</scope>
    <source>
        <strain evidence="8">AZ414A</strain>
    </source>
</reference>
<evidence type="ECO:0000259" key="7">
    <source>
        <dbReference type="Pfam" id="PF23354"/>
    </source>
</evidence>
<dbReference type="GO" id="GO:0017056">
    <property type="term" value="F:structural constituent of nuclear pore"/>
    <property type="evidence" value="ECO:0007669"/>
    <property type="project" value="TreeGrafter"/>
</dbReference>
<evidence type="ECO:0000256" key="2">
    <source>
        <dbReference type="ARBA" id="ARBA00022448"/>
    </source>
</evidence>
<accession>A0A9N9ALV0</accession>
<evidence type="ECO:0000256" key="3">
    <source>
        <dbReference type="ARBA" id="ARBA00023242"/>
    </source>
</evidence>
<name>A0A9N9ALV0_9GLOM</name>
<sequence length="1345" mass="156382">MSTRYLYKNTDVPIERSVYYSETNPTSYIIWRVIESSRVLELRKFLIPSQESTINQPGSTNVPVRFKFSAKILPQVTFFTDPTTRSLRCTILISSGILYRLDLPFDLIFNKKSLSSMNFYRRYKPILLQGKIPFMMHCVDFDNIIISSKDGNILYLKHQPIHYFNNSTNLSGVTDQSTNEDYFRENQLMGTLLTQLKNYILPSRRNLIIDENNHSYNDEILKQPISFASHIQGDSNLYVIYLRRDRNILVWSLNSNKHLEIDPLSSTSQDDEMMDTDLIDSDEIILGDGVRVLSSSPIRNSMSFDFIVYIPTYNNGFFGIYRVFLDLNGGLKQLNLIRREIKRREWRLWALWKRKLQTALTYTHFYISYYDAPGSINNDTDPINNDSDIIGKRWEFIIKTPIENHDEGYLYQLPDLQLDPIKICSDYIFRPGRFSASIIINSLEKYLNYIDFSIIQGDDLYSECKSIIHDYDYDLKQKVKLIVGKHIQLQNDPENNIPLENDYKQLVINEWIHFILLCIKVQESARFPLGIKIIQSGHFLAITQQDSISTIRICDILELFYYYTSNEFKFLNLLIRSNDELCIAYPKLDTVKTSDMIKFFKSMNLIVSPFLDVDLLSLERDICKSLCKPYSNSIRQRNIGNITTTGEKIKTTIFMDALISSSTADVIQSHYTIARNLYLLLIFMVCTKPNYGNYGGDQRVSMSMSTLCIHIILKWVSEQSAYSESSINLKQKQSNRRRQQQQDRLITTEEEEDGMIEKFSDLNIPEIPDLRYSLLHSLIHKQYPLLLNFRISYLPMVIINGVKELLNKFEFLPNSNPHLMIMSTKSHSKFGRLLFVSGFIEHLQQYVQFLLETPSSLFLHGEQLLKKRKYDKAAEKFIRAGAAFTNEMILPPYTSNPIIPSQDYLPGNLTGYYRHVATLYLNCQQHFYVIKFCTLALESFKDEHRQSPEGCDLVSNLCSMIFSNALKIGMFDEAYKAMMTNPRPTPQQANLRPFIKELCERKQSIKLQQYPFLDLRKDMEQILEFHARNHIPSEPPNYSMITYSYYISRKEFRDEKSGLAFDNFQKAMTDLASSYLSAIDALEQVIPPSLAWFHFAPLSLSDGDRKSYTLAMARLELGREFAEKTVTSIKSHDAVKLCSYAGKFDLAISIAELFDIPLDDIFERMTRKCLLPLDSNSDTSDHIKWVNDNETTQVIHGTENDKAWAMLRKYLDKFDKKEITLCRYRAVVLRTILTVNAYASIPEWLTSFYKTYNQEDHIRILMDFGRLSDAATAVLELMEKEITEHREKPAFHCLPWNIIESVRSLLKETINNPQIQVGKERLSRLNNVLDKVTNDYLEIVAPPKS</sequence>
<keyword evidence="3" id="KW-0539">Nucleus</keyword>
<dbReference type="GO" id="GO:0005643">
    <property type="term" value="C:nuclear pore"/>
    <property type="evidence" value="ECO:0007669"/>
    <property type="project" value="UniProtKB-ARBA"/>
</dbReference>
<dbReference type="OrthoDB" id="67716at2759"/>
<dbReference type="Pfam" id="PF23347">
    <property type="entry name" value="TPR_Nup160_C"/>
    <property type="match status" value="1"/>
</dbReference>
<protein>
    <submittedName>
        <fullName evidence="8">2729_t:CDS:1</fullName>
    </submittedName>
</protein>
<dbReference type="EMBL" id="CAJVPK010000626">
    <property type="protein sequence ID" value="CAG8533571.1"/>
    <property type="molecule type" value="Genomic_DNA"/>
</dbReference>
<feature type="region of interest" description="Disordered" evidence="4">
    <location>
        <begin position="728"/>
        <end position="747"/>
    </location>
</feature>
<comment type="subcellular location">
    <subcellularLocation>
        <location evidence="1">Nucleus</location>
    </subcellularLocation>
</comment>
<dbReference type="InterPro" id="IPR059141">
    <property type="entry name" value="Beta-prop_Nup120_160"/>
</dbReference>
<evidence type="ECO:0000259" key="6">
    <source>
        <dbReference type="Pfam" id="PF23347"/>
    </source>
</evidence>
<feature type="domain" description="NUP160 C-terminal TPR" evidence="6">
    <location>
        <begin position="1105"/>
        <end position="1316"/>
    </location>
</feature>
<dbReference type="Proteomes" id="UP000789706">
    <property type="component" value="Unassembled WGS sequence"/>
</dbReference>
<keyword evidence="2" id="KW-0813">Transport</keyword>
<evidence type="ECO:0000313" key="8">
    <source>
        <dbReference type="EMBL" id="CAG8533571.1"/>
    </source>
</evidence>
<dbReference type="PANTHER" id="PTHR21286">
    <property type="entry name" value="NUCLEAR PORE COMPLEX PROTEIN NUP160"/>
    <property type="match status" value="1"/>
</dbReference>
<keyword evidence="9" id="KW-1185">Reference proteome</keyword>
<dbReference type="InterPro" id="IPR021717">
    <property type="entry name" value="Nucleoporin_Nup160"/>
</dbReference>
<dbReference type="Pfam" id="PF23354">
    <property type="entry name" value="TPR_NUP160_120_M"/>
    <property type="match status" value="1"/>
</dbReference>
<dbReference type="InterPro" id="IPR056535">
    <property type="entry name" value="TPR_NUP160_M"/>
</dbReference>
<proteinExistence type="predicted"/>
<comment type="caution">
    <text evidence="8">The sequence shown here is derived from an EMBL/GenBank/DDBJ whole genome shotgun (WGS) entry which is preliminary data.</text>
</comment>
<evidence type="ECO:0000256" key="1">
    <source>
        <dbReference type="ARBA" id="ARBA00004123"/>
    </source>
</evidence>
<gene>
    <name evidence="8" type="ORF">DEBURN_LOCUS6260</name>
</gene>
<evidence type="ECO:0000256" key="4">
    <source>
        <dbReference type="SAM" id="MobiDB-lite"/>
    </source>
</evidence>
<feature type="domain" description="Nucleoporin Nup120/160 beta-propeller" evidence="5">
    <location>
        <begin position="28"/>
        <end position="558"/>
    </location>
</feature>